<accession>A0A4R5YMK5</accession>
<comment type="caution">
    <text evidence="2">The sequence shown here is derived from an EMBL/GenBank/DDBJ whole genome shotgun (WGS) entry which is preliminary data.</text>
</comment>
<sequence length="294" mass="30391">MAHRSPVRRGMPSAVIAVLVVALTVAVGALVALALDRGRGSGADTVAQPAPSIDSSPSSTPTPTPTATAEEPTAPDDAERFLAVGVGAMWRATAGRCGDAAPVIERSDDDGDTWSDVTPAYRDIAQLRDLTPFAETEADIVADVGADCETQALRTFTKGRFWSPYDDLLPQSTYLDGSTVVIDGNRLDAPCEQPWGLRTSGKTAAFICDGTAYEITGGETTEIGDGVTALDVGDGQIIGALVRSDCDGLQVSSLAPDAAPLECLDVDADGPVALAVTADAIRVWAGDDLVSTTR</sequence>
<evidence type="ECO:0000313" key="2">
    <source>
        <dbReference type="EMBL" id="TDL46278.1"/>
    </source>
</evidence>
<name>A0A4R5YMK5_9MICO</name>
<dbReference type="Proteomes" id="UP000295633">
    <property type="component" value="Unassembled WGS sequence"/>
</dbReference>
<feature type="region of interest" description="Disordered" evidence="1">
    <location>
        <begin position="40"/>
        <end position="76"/>
    </location>
</feature>
<dbReference type="RefSeq" id="WP_133399263.1">
    <property type="nucleotide sequence ID" value="NZ_SMZX01000001.1"/>
</dbReference>
<evidence type="ECO:0000256" key="1">
    <source>
        <dbReference type="SAM" id="MobiDB-lite"/>
    </source>
</evidence>
<feature type="compositionally biased region" description="Low complexity" evidence="1">
    <location>
        <begin position="49"/>
        <end position="72"/>
    </location>
</feature>
<gene>
    <name evidence="2" type="ORF">E2R54_07610</name>
</gene>
<dbReference type="EMBL" id="SMZX01000001">
    <property type="protein sequence ID" value="TDL46278.1"/>
    <property type="molecule type" value="Genomic_DNA"/>
</dbReference>
<dbReference type="InterPro" id="IPR036278">
    <property type="entry name" value="Sialidase_sf"/>
</dbReference>
<dbReference type="AlphaFoldDB" id="A0A4R5YMK5"/>
<evidence type="ECO:0000313" key="3">
    <source>
        <dbReference type="Proteomes" id="UP000295633"/>
    </source>
</evidence>
<proteinExistence type="predicted"/>
<organism evidence="2 3">
    <name type="scientific">Microbacterium oleivorans</name>
    <dbReference type="NCBI Taxonomy" id="273677"/>
    <lineage>
        <taxon>Bacteria</taxon>
        <taxon>Bacillati</taxon>
        <taxon>Actinomycetota</taxon>
        <taxon>Actinomycetes</taxon>
        <taxon>Micrococcales</taxon>
        <taxon>Microbacteriaceae</taxon>
        <taxon>Microbacterium</taxon>
    </lineage>
</organism>
<dbReference type="SUPFAM" id="SSF50939">
    <property type="entry name" value="Sialidases"/>
    <property type="match status" value="1"/>
</dbReference>
<reference evidence="2 3" key="1">
    <citation type="submission" date="2019-03" db="EMBL/GenBank/DDBJ databases">
        <title>Genome Sequencing and Assembly of Various Microbes Isolated from Partially Reclaimed Soil and Acid Mine Drainage (AMD) Site.</title>
        <authorList>
            <person name="Steinbock B."/>
            <person name="Bechtold R."/>
            <person name="Sevigny J.L."/>
            <person name="Thomas D."/>
            <person name="Cuthill L.R."/>
            <person name="Aveiro Johannsen E.J."/>
            <person name="Thomas K."/>
            <person name="Ghosh A."/>
        </authorList>
    </citation>
    <scope>NUCLEOTIDE SEQUENCE [LARGE SCALE GENOMIC DNA]</scope>
    <source>
        <strain evidence="2 3">F-B2</strain>
    </source>
</reference>
<protein>
    <submittedName>
        <fullName evidence="2">Uncharacterized protein</fullName>
    </submittedName>
</protein>